<dbReference type="FunFam" id="1.10.10.60:FF:000220">
    <property type="entry name" value="DEK domain-containing chromatin associated protein"/>
    <property type="match status" value="1"/>
</dbReference>
<keyword evidence="10" id="KW-1185">Reference proteome</keyword>
<dbReference type="GO" id="GO:0042393">
    <property type="term" value="F:histone binding"/>
    <property type="evidence" value="ECO:0007669"/>
    <property type="project" value="TreeGrafter"/>
</dbReference>
<feature type="compositionally biased region" description="Acidic residues" evidence="7">
    <location>
        <begin position="160"/>
        <end position="169"/>
    </location>
</feature>
<keyword evidence="6" id="KW-0539">Nucleus</keyword>
<organism evidence="9 10">
    <name type="scientific">Mikania micrantha</name>
    <name type="common">bitter vine</name>
    <dbReference type="NCBI Taxonomy" id="192012"/>
    <lineage>
        <taxon>Eukaryota</taxon>
        <taxon>Viridiplantae</taxon>
        <taxon>Streptophyta</taxon>
        <taxon>Embryophyta</taxon>
        <taxon>Tracheophyta</taxon>
        <taxon>Spermatophyta</taxon>
        <taxon>Magnoliopsida</taxon>
        <taxon>eudicotyledons</taxon>
        <taxon>Gunneridae</taxon>
        <taxon>Pentapetalae</taxon>
        <taxon>asterids</taxon>
        <taxon>campanulids</taxon>
        <taxon>Asterales</taxon>
        <taxon>Asteraceae</taxon>
        <taxon>Asteroideae</taxon>
        <taxon>Heliantheae alliance</taxon>
        <taxon>Eupatorieae</taxon>
        <taxon>Mikania</taxon>
    </lineage>
</organism>
<evidence type="ECO:0000256" key="1">
    <source>
        <dbReference type="ARBA" id="ARBA00004604"/>
    </source>
</evidence>
<feature type="compositionally biased region" description="Basic and acidic residues" evidence="7">
    <location>
        <begin position="185"/>
        <end position="202"/>
    </location>
</feature>
<evidence type="ECO:0000256" key="7">
    <source>
        <dbReference type="SAM" id="MobiDB-lite"/>
    </source>
</evidence>
<dbReference type="GO" id="GO:2000779">
    <property type="term" value="P:regulation of double-strand break repair"/>
    <property type="evidence" value="ECO:0007669"/>
    <property type="project" value="TreeGrafter"/>
</dbReference>
<evidence type="ECO:0000259" key="8">
    <source>
        <dbReference type="PROSITE" id="PS51998"/>
    </source>
</evidence>
<evidence type="ECO:0000256" key="6">
    <source>
        <dbReference type="ARBA" id="ARBA00023242"/>
    </source>
</evidence>
<dbReference type="InterPro" id="IPR014876">
    <property type="entry name" value="DEK_C"/>
</dbReference>
<dbReference type="GO" id="GO:0006325">
    <property type="term" value="P:chromatin organization"/>
    <property type="evidence" value="ECO:0007669"/>
    <property type="project" value="UniProtKB-KW"/>
</dbReference>
<feature type="compositionally biased region" description="Basic and acidic residues" evidence="7">
    <location>
        <begin position="269"/>
        <end position="304"/>
    </location>
</feature>
<feature type="compositionally biased region" description="Basic and acidic residues" evidence="7">
    <location>
        <begin position="143"/>
        <end position="159"/>
    </location>
</feature>
<protein>
    <recommendedName>
        <fullName evidence="8">DEK-C domain-containing protein</fullName>
    </recommendedName>
</protein>
<feature type="compositionally biased region" description="Basic residues" evidence="7">
    <location>
        <begin position="203"/>
        <end position="212"/>
    </location>
</feature>
<dbReference type="Proteomes" id="UP000326396">
    <property type="component" value="Linkage Group LG3"/>
</dbReference>
<accession>A0A5N6N8V9</accession>
<evidence type="ECO:0000256" key="2">
    <source>
        <dbReference type="ARBA" id="ARBA00022853"/>
    </source>
</evidence>
<dbReference type="PANTHER" id="PTHR13468">
    <property type="entry name" value="DEK PROTEIN"/>
    <property type="match status" value="1"/>
</dbReference>
<dbReference type="AlphaFoldDB" id="A0A5N6N8V9"/>
<evidence type="ECO:0000256" key="4">
    <source>
        <dbReference type="ARBA" id="ARBA00023125"/>
    </source>
</evidence>
<feature type="compositionally biased region" description="Low complexity" evidence="7">
    <location>
        <begin position="131"/>
        <end position="142"/>
    </location>
</feature>
<feature type="region of interest" description="Disordered" evidence="7">
    <location>
        <begin position="362"/>
        <end position="383"/>
    </location>
</feature>
<dbReference type="PROSITE" id="PS51998">
    <property type="entry name" value="DEK_C"/>
    <property type="match status" value="1"/>
</dbReference>
<keyword evidence="5" id="KW-0804">Transcription</keyword>
<feature type="compositionally biased region" description="Polar residues" evidence="7">
    <location>
        <begin position="230"/>
        <end position="247"/>
    </location>
</feature>
<sequence length="383" mass="43342">MGKESEVGTPNQQFPGSFNRRFRYKFDDLVAWERDLVAIGTIMYRESVRSTQIAEKHKTKVHEKLDKLKKEQLFEFCDLLDVPIIKTTAKKEDVIAKLIEFLMVPYATTSELLAEKEQSNKGNKRKRAAKKSTSASEATPSKDTSKKSKTASDKQKDTPETEDSEEVQEDENKKHQNANGGPVKSESEEHASEPESGKEDSKKRKRDSKKPPSKTESALKTKSRKEATPKKSNPQKKTPTVSSTMQSKSKDQSESQPPTKTFSRKKKNHVDEEKTLISKKSASKEKTVKKAVKGKETPKEEKLKPSDVELKTAICEILKEVDFNTATFTDILKMLNERFNTELTPRKATLKSIINEELIKLANEGDDETETEKTRKETSAQKA</sequence>
<dbReference type="OrthoDB" id="370884at2759"/>
<dbReference type="PANTHER" id="PTHR13468:SF22">
    <property type="entry name" value="DEK DOMAIN-CONTAINING CHROMATIN-ASSOCIATED PROTEIN 3"/>
    <property type="match status" value="1"/>
</dbReference>
<keyword evidence="4" id="KW-0238">DNA-binding</keyword>
<dbReference type="SUPFAM" id="SSF109715">
    <property type="entry name" value="DEK C-terminal domain"/>
    <property type="match status" value="1"/>
</dbReference>
<gene>
    <name evidence="9" type="ORF">E3N88_26272</name>
</gene>
<dbReference type="Gene3D" id="1.10.10.60">
    <property type="entry name" value="Homeodomain-like"/>
    <property type="match status" value="1"/>
</dbReference>
<reference evidence="9 10" key="1">
    <citation type="submission" date="2019-05" db="EMBL/GenBank/DDBJ databases">
        <title>Mikania micrantha, genome provides insights into the molecular mechanism of rapid growth.</title>
        <authorList>
            <person name="Liu B."/>
        </authorList>
    </citation>
    <scope>NUCLEOTIDE SEQUENCE [LARGE SCALE GENOMIC DNA]</scope>
    <source>
        <strain evidence="9">NLD-2019</strain>
        <tissue evidence="9">Leaf</tissue>
    </source>
</reference>
<proteinExistence type="predicted"/>
<evidence type="ECO:0000313" key="9">
    <source>
        <dbReference type="EMBL" id="KAD4386103.1"/>
    </source>
</evidence>
<dbReference type="InterPro" id="IPR044198">
    <property type="entry name" value="DEK"/>
</dbReference>
<dbReference type="GO" id="GO:0003677">
    <property type="term" value="F:DNA binding"/>
    <property type="evidence" value="ECO:0007669"/>
    <property type="project" value="UniProtKB-KW"/>
</dbReference>
<comment type="caution">
    <text evidence="9">The sequence shown here is derived from an EMBL/GenBank/DDBJ whole genome shotgun (WGS) entry which is preliminary data.</text>
</comment>
<dbReference type="GO" id="GO:0005730">
    <property type="term" value="C:nucleolus"/>
    <property type="evidence" value="ECO:0007669"/>
    <property type="project" value="UniProtKB-SubCell"/>
</dbReference>
<keyword evidence="3" id="KW-0805">Transcription regulation</keyword>
<comment type="subcellular location">
    <subcellularLocation>
        <location evidence="1">Nucleus</location>
        <location evidence="1">Nucleolus</location>
    </subcellularLocation>
</comment>
<evidence type="ECO:0000256" key="3">
    <source>
        <dbReference type="ARBA" id="ARBA00023015"/>
    </source>
</evidence>
<keyword evidence="2" id="KW-0156">Chromatin regulator</keyword>
<feature type="domain" description="DEK-C" evidence="8">
    <location>
        <begin position="304"/>
        <end position="359"/>
    </location>
</feature>
<dbReference type="Pfam" id="PF08766">
    <property type="entry name" value="DEK_C"/>
    <property type="match status" value="1"/>
</dbReference>
<name>A0A5N6N8V9_9ASTR</name>
<evidence type="ECO:0000256" key="5">
    <source>
        <dbReference type="ARBA" id="ARBA00023163"/>
    </source>
</evidence>
<evidence type="ECO:0000313" key="10">
    <source>
        <dbReference type="Proteomes" id="UP000326396"/>
    </source>
</evidence>
<dbReference type="EMBL" id="SZYD01000013">
    <property type="protein sequence ID" value="KAD4386103.1"/>
    <property type="molecule type" value="Genomic_DNA"/>
</dbReference>
<feature type="compositionally biased region" description="Basic and acidic residues" evidence="7">
    <location>
        <begin position="371"/>
        <end position="383"/>
    </location>
</feature>
<feature type="region of interest" description="Disordered" evidence="7">
    <location>
        <begin position="115"/>
        <end position="304"/>
    </location>
</feature>